<dbReference type="Proteomes" id="UP000249390">
    <property type="component" value="Unassembled WGS sequence"/>
</dbReference>
<sequence>MVSGVISRQVMPACGSLCFFCPAMRARSRQPVKRYKKLISDIFPKSQEEPNDRKIGKLCEYAAKNPLRIPKITASLEQRCYKELRNENFRSVKVVLCIYKKLIVSCKEQMPLFSNSVLSIINTLLDQTQQADMLIVGCQSIFDFVNNQKDGTYMFNFEGFIPKLCQLAQEIGENDRANRLRAAALQAIFALVKFMGEHSHMSVEFDNIVSVILENYGRLNKDSQDPDQNRCAEGEHKVEGHTPAENITHASSRSILENDKGEMNISLEEAMNPFFWSRMSLYAMAKLGNEATTMRRVLESLFRYFDNENSWPLEQGVAFPVLEDMQHIMDESGENVHFLLSILVKHLDHKNVVRQPEMQLDIVKAVTALAQHTKVDHSVALISSISDVMRHLRKSMHNSLEDSHLGADIIKWNINFQEAVDQCLVELCNKIGDAGPILDVMAVMLENISSVTLVARTVITVVYRTAQIIAPLPNLSCQKKAFPEALFHQLIPAMVHPDHETRIGAHRIFSVVLVPSSVCPEKEDLDDPRMQKGVGLPRTLSRTVSVFSSSAALFEKLRNQIFPIEKLNPENPEDEENHTSGMLDRIRSTYNRVYSMKGGSPGGSTDKPSKSLDVVSLKLTYHQIRILLSSIWVQSTSPANVPSNYEAIAHTYSLVLLFSRAKNSYREVMVRSFQLAFSLQKVSLAKGGALPPARKRSLFVLATCMIIFAAKAYDIPSLAPLIKDTIGDNKVDPYLHLVDDSKLQAVETGYGSKEDDESALMCLSHLERRKAHSRASLVSIIMESLDNNNNNSMTNAEVSNIREALLKEFSPEEVSLVGAQLFKDSKLKCERVRSNGNNSMEAAPIFPIVDDDALSPVEGVSEQSSQQLAKEAAPSLLNVDQLLESAMDSAARVGKPAVGTSPCFSFNELANQCEAHQVGKNEKMLTLLIFRQRQESSISHASEQGEEGNKKEVSESLQVTNTILAQNLSIVPGIPMHCGTECQHPDSLRLPALSPFDNFLKAAGC</sequence>
<feature type="compositionally biased region" description="Basic and acidic residues" evidence="1">
    <location>
        <begin position="222"/>
        <end position="242"/>
    </location>
</feature>
<dbReference type="InterPro" id="IPR055296">
    <property type="entry name" value="SRL2-like"/>
</dbReference>
<dbReference type="PANTHER" id="PTHR46087:SF9">
    <property type="entry name" value="ARM REPEAT SUPERFAMILY PROTEIN"/>
    <property type="match status" value="1"/>
</dbReference>
<organism evidence="2 3">
    <name type="scientific">Cuscuta australis</name>
    <dbReference type="NCBI Taxonomy" id="267555"/>
    <lineage>
        <taxon>Eukaryota</taxon>
        <taxon>Viridiplantae</taxon>
        <taxon>Streptophyta</taxon>
        <taxon>Embryophyta</taxon>
        <taxon>Tracheophyta</taxon>
        <taxon>Spermatophyta</taxon>
        <taxon>Magnoliopsida</taxon>
        <taxon>eudicotyledons</taxon>
        <taxon>Gunneridae</taxon>
        <taxon>Pentapetalae</taxon>
        <taxon>asterids</taxon>
        <taxon>lamiids</taxon>
        <taxon>Solanales</taxon>
        <taxon>Convolvulaceae</taxon>
        <taxon>Cuscuteae</taxon>
        <taxon>Cuscuta</taxon>
        <taxon>Cuscuta subgen. Grammica</taxon>
        <taxon>Cuscuta sect. Cleistogrammica</taxon>
    </lineage>
</organism>
<keyword evidence="3" id="KW-1185">Reference proteome</keyword>
<evidence type="ECO:0000313" key="3">
    <source>
        <dbReference type="Proteomes" id="UP000249390"/>
    </source>
</evidence>
<proteinExistence type="predicted"/>
<dbReference type="AlphaFoldDB" id="A0A328E1I7"/>
<dbReference type="InterPro" id="IPR016024">
    <property type="entry name" value="ARM-type_fold"/>
</dbReference>
<accession>A0A328E1I7</accession>
<dbReference type="PROSITE" id="PS00018">
    <property type="entry name" value="EF_HAND_1"/>
    <property type="match status" value="1"/>
</dbReference>
<gene>
    <name evidence="2" type="ORF">DM860_010553</name>
</gene>
<protein>
    <submittedName>
        <fullName evidence="2">Uncharacterized protein</fullName>
    </submittedName>
</protein>
<dbReference type="Pfam" id="PF21052">
    <property type="entry name" value="EFR3_ARM"/>
    <property type="match status" value="1"/>
</dbReference>
<comment type="caution">
    <text evidence="2">The sequence shown here is derived from an EMBL/GenBank/DDBJ whole genome shotgun (WGS) entry which is preliminary data.</text>
</comment>
<dbReference type="PANTHER" id="PTHR46087">
    <property type="entry name" value="PUTATIVE, EXPRESSED-RELATED"/>
    <property type="match status" value="1"/>
</dbReference>
<dbReference type="EMBL" id="NQVE01000046">
    <property type="protein sequence ID" value="RAL51835.1"/>
    <property type="molecule type" value="Genomic_DNA"/>
</dbReference>
<evidence type="ECO:0000313" key="2">
    <source>
        <dbReference type="EMBL" id="RAL51835.1"/>
    </source>
</evidence>
<dbReference type="InterPro" id="IPR018247">
    <property type="entry name" value="EF_Hand_1_Ca_BS"/>
</dbReference>
<dbReference type="InterPro" id="IPR049152">
    <property type="entry name" value="EFR3-like_ARM"/>
</dbReference>
<feature type="region of interest" description="Disordered" evidence="1">
    <location>
        <begin position="222"/>
        <end position="243"/>
    </location>
</feature>
<reference evidence="2 3" key="1">
    <citation type="submission" date="2018-06" db="EMBL/GenBank/DDBJ databases">
        <title>The Genome of Cuscuta australis (Dodder) Provides Insight into the Evolution of Plant Parasitism.</title>
        <authorList>
            <person name="Liu H."/>
        </authorList>
    </citation>
    <scope>NUCLEOTIDE SEQUENCE [LARGE SCALE GENOMIC DNA]</scope>
    <source>
        <strain evidence="3">cv. Yunnan</strain>
        <tissue evidence="2">Vines</tissue>
    </source>
</reference>
<evidence type="ECO:0000256" key="1">
    <source>
        <dbReference type="SAM" id="MobiDB-lite"/>
    </source>
</evidence>
<dbReference type="SUPFAM" id="SSF48371">
    <property type="entry name" value="ARM repeat"/>
    <property type="match status" value="1"/>
</dbReference>
<name>A0A328E1I7_9ASTE</name>